<evidence type="ECO:0000313" key="3">
    <source>
        <dbReference type="EMBL" id="MDY3558978.1"/>
    </source>
</evidence>
<dbReference type="EMBL" id="JAXBLV010000077">
    <property type="protein sequence ID" value="MDY3558978.1"/>
    <property type="molecule type" value="Genomic_DNA"/>
</dbReference>
<dbReference type="Proteomes" id="UP001272242">
    <property type="component" value="Unassembled WGS sequence"/>
</dbReference>
<name>A0ABU5EUK4_9BACT</name>
<dbReference type="SMART" id="SM00530">
    <property type="entry name" value="HTH_XRE"/>
    <property type="match status" value="1"/>
</dbReference>
<dbReference type="CDD" id="cd00093">
    <property type="entry name" value="HTH_XRE"/>
    <property type="match status" value="1"/>
</dbReference>
<dbReference type="SUPFAM" id="SSF47413">
    <property type="entry name" value="lambda repressor-like DNA-binding domains"/>
    <property type="match status" value="1"/>
</dbReference>
<dbReference type="PROSITE" id="PS50943">
    <property type="entry name" value="HTH_CROC1"/>
    <property type="match status" value="1"/>
</dbReference>
<proteinExistence type="predicted"/>
<keyword evidence="4" id="KW-1185">Reference proteome</keyword>
<accession>A0ABU5EUK4</accession>
<feature type="domain" description="HTH cro/C1-type" evidence="2">
    <location>
        <begin position="101"/>
        <end position="155"/>
    </location>
</feature>
<protein>
    <submittedName>
        <fullName evidence="3">Helix-turn-helix domain-containing protein</fullName>
    </submittedName>
</protein>
<dbReference type="Gene3D" id="1.10.260.40">
    <property type="entry name" value="lambda repressor-like DNA-binding domains"/>
    <property type="match status" value="1"/>
</dbReference>
<sequence length="163" mass="17684">MATKTTRAAKRPARAASRRANRPAGWALVPKTFLALNARFPLRTIRSPEELAFARELVAELMVRDDLDDGSADYLDTLSQLVQRYEIAAHPMPEAAEGDVLRVLMEGRGVSQPVLAKEVGIAQSTLSAVLTGKRTLTREHIVALAAYFNVSPIAFMGGPSQKG</sequence>
<dbReference type="Pfam" id="PF13560">
    <property type="entry name" value="HTH_31"/>
    <property type="match status" value="1"/>
</dbReference>
<evidence type="ECO:0000256" key="1">
    <source>
        <dbReference type="SAM" id="MobiDB-lite"/>
    </source>
</evidence>
<feature type="compositionally biased region" description="Basic residues" evidence="1">
    <location>
        <begin position="7"/>
        <end position="21"/>
    </location>
</feature>
<reference evidence="4" key="1">
    <citation type="journal article" date="2023" name="Mar. Drugs">
        <title>Gemmata algarum, a Novel Planctomycete Isolated from an Algal Mat, Displays Antimicrobial Activity.</title>
        <authorList>
            <person name="Kumar G."/>
            <person name="Kallscheuer N."/>
            <person name="Kashif M."/>
            <person name="Ahamad S."/>
            <person name="Jagadeeshwari U."/>
            <person name="Pannikurungottu S."/>
            <person name="Haufschild T."/>
            <person name="Kabuu M."/>
            <person name="Sasikala C."/>
            <person name="Jogler C."/>
            <person name="Ramana C."/>
        </authorList>
    </citation>
    <scope>NUCLEOTIDE SEQUENCE [LARGE SCALE GENOMIC DNA]</scope>
    <source>
        <strain evidence="4">JC673</strain>
    </source>
</reference>
<dbReference type="RefSeq" id="WP_320685825.1">
    <property type="nucleotide sequence ID" value="NZ_JAXBLV010000077.1"/>
</dbReference>
<evidence type="ECO:0000313" key="4">
    <source>
        <dbReference type="Proteomes" id="UP001272242"/>
    </source>
</evidence>
<dbReference type="InterPro" id="IPR010982">
    <property type="entry name" value="Lambda_DNA-bd_dom_sf"/>
</dbReference>
<organism evidence="3 4">
    <name type="scientific">Gemmata algarum</name>
    <dbReference type="NCBI Taxonomy" id="2975278"/>
    <lineage>
        <taxon>Bacteria</taxon>
        <taxon>Pseudomonadati</taxon>
        <taxon>Planctomycetota</taxon>
        <taxon>Planctomycetia</taxon>
        <taxon>Gemmatales</taxon>
        <taxon>Gemmataceae</taxon>
        <taxon>Gemmata</taxon>
    </lineage>
</organism>
<feature type="region of interest" description="Disordered" evidence="1">
    <location>
        <begin position="1"/>
        <end position="21"/>
    </location>
</feature>
<dbReference type="InterPro" id="IPR001387">
    <property type="entry name" value="Cro/C1-type_HTH"/>
</dbReference>
<gene>
    <name evidence="3" type="ORF">R5W23_006168</name>
</gene>
<comment type="caution">
    <text evidence="3">The sequence shown here is derived from an EMBL/GenBank/DDBJ whole genome shotgun (WGS) entry which is preliminary data.</text>
</comment>
<evidence type="ECO:0000259" key="2">
    <source>
        <dbReference type="PROSITE" id="PS50943"/>
    </source>
</evidence>